<dbReference type="EMBL" id="CATQJA010002654">
    <property type="protein sequence ID" value="CAJ0578624.1"/>
    <property type="molecule type" value="Genomic_DNA"/>
</dbReference>
<feature type="non-terminal residue" evidence="2">
    <location>
        <position position="1"/>
    </location>
</feature>
<gene>
    <name evidence="2" type="ORF">MSPICULIGERA_LOCUS16868</name>
</gene>
<protein>
    <submittedName>
        <fullName evidence="2">Uncharacterized protein</fullName>
    </submittedName>
</protein>
<accession>A0AA36D2X1</accession>
<feature type="transmembrane region" description="Helical" evidence="1">
    <location>
        <begin position="416"/>
        <end position="440"/>
    </location>
</feature>
<reference evidence="2" key="1">
    <citation type="submission" date="2023-06" db="EMBL/GenBank/DDBJ databases">
        <authorList>
            <person name="Delattre M."/>
        </authorList>
    </citation>
    <scope>NUCLEOTIDE SEQUENCE</scope>
    <source>
        <strain evidence="2">AF72</strain>
    </source>
</reference>
<dbReference type="AlphaFoldDB" id="A0AA36D2X1"/>
<feature type="transmembrane region" description="Helical" evidence="1">
    <location>
        <begin position="122"/>
        <end position="141"/>
    </location>
</feature>
<keyword evidence="1" id="KW-0812">Transmembrane</keyword>
<dbReference type="Proteomes" id="UP001177023">
    <property type="component" value="Unassembled WGS sequence"/>
</dbReference>
<feature type="transmembrane region" description="Helical" evidence="1">
    <location>
        <begin position="375"/>
        <end position="396"/>
    </location>
</feature>
<comment type="caution">
    <text evidence="2">The sequence shown here is derived from an EMBL/GenBank/DDBJ whole genome shotgun (WGS) entry which is preliminary data.</text>
</comment>
<keyword evidence="3" id="KW-1185">Reference proteome</keyword>
<evidence type="ECO:0000313" key="2">
    <source>
        <dbReference type="EMBL" id="CAJ0578624.1"/>
    </source>
</evidence>
<evidence type="ECO:0000256" key="1">
    <source>
        <dbReference type="SAM" id="Phobius"/>
    </source>
</evidence>
<feature type="transmembrane region" description="Helical" evidence="1">
    <location>
        <begin position="256"/>
        <end position="286"/>
    </location>
</feature>
<name>A0AA36D2X1_9BILA</name>
<feature type="transmembrane region" description="Helical" evidence="1">
    <location>
        <begin position="342"/>
        <end position="368"/>
    </location>
</feature>
<feature type="transmembrane region" description="Helical" evidence="1">
    <location>
        <begin position="218"/>
        <end position="236"/>
    </location>
</feature>
<evidence type="ECO:0000313" key="3">
    <source>
        <dbReference type="Proteomes" id="UP001177023"/>
    </source>
</evidence>
<feature type="transmembrane region" description="Helical" evidence="1">
    <location>
        <begin position="298"/>
        <end position="322"/>
    </location>
</feature>
<keyword evidence="1" id="KW-1133">Transmembrane helix</keyword>
<keyword evidence="1" id="KW-0472">Membrane</keyword>
<organism evidence="2 3">
    <name type="scientific">Mesorhabditis spiculigera</name>
    <dbReference type="NCBI Taxonomy" id="96644"/>
    <lineage>
        <taxon>Eukaryota</taxon>
        <taxon>Metazoa</taxon>
        <taxon>Ecdysozoa</taxon>
        <taxon>Nematoda</taxon>
        <taxon>Chromadorea</taxon>
        <taxon>Rhabditida</taxon>
        <taxon>Rhabditina</taxon>
        <taxon>Rhabditomorpha</taxon>
        <taxon>Rhabditoidea</taxon>
        <taxon>Rhabditidae</taxon>
        <taxon>Mesorhabditinae</taxon>
        <taxon>Mesorhabditis</taxon>
    </lineage>
</organism>
<proteinExistence type="predicted"/>
<feature type="transmembrane region" description="Helical" evidence="1">
    <location>
        <begin position="187"/>
        <end position="206"/>
    </location>
</feature>
<sequence>MDSDEAENSQNYYRVHDYSLHALPPSSTFHPGNSNKSFKTSNTILQCANTSDVSRSPTSMQANLKSKIPYDTFGETAIERIYSEFRFLDDCNSPSSSGQAILKPRAGTPEDRPRCGSLMKRFAIGTGPVVQIVMALGYLFFATLRYADLFQERAISNLLLDLNKPEDFAATTDEGATIIKLRAGTSLVVPSFLQIGSALLGFWPLASRQRQGMMIGHIALSSLAILFWFDALNSGALELNIRYVQLGQTIGRDESIVYLIVAILLYFQVLYMPTITMGFTMISLFTKWRFRRSSGPSFGVVVTGLVIAILAAAAVSTAVYAASRSLTNIDEWPANTAGNPGALYAFGLLEAIVGAYIVSASWSSLLCITIHSKRLFPMAILLNATCLLVLLVHILTPSRLLSVPHAIRVLIGIPKSYPVSHACILILYGTEVALAIMMMVQFILSFAQIETETGGGSRSTDDATDCSQL</sequence>